<dbReference type="SUPFAM" id="SSF55781">
    <property type="entry name" value="GAF domain-like"/>
    <property type="match status" value="1"/>
</dbReference>
<dbReference type="Gene3D" id="3.30.450.40">
    <property type="match status" value="1"/>
</dbReference>
<dbReference type="eggNOG" id="COG1420">
    <property type="taxonomic scope" value="Bacteria"/>
</dbReference>
<dbReference type="InterPro" id="IPR029016">
    <property type="entry name" value="GAF-like_dom_sf"/>
</dbReference>
<dbReference type="GO" id="GO:0045892">
    <property type="term" value="P:negative regulation of DNA-templated transcription"/>
    <property type="evidence" value="ECO:0007669"/>
    <property type="project" value="UniProtKB-UniRule"/>
</dbReference>
<reference evidence="8 9" key="2">
    <citation type="journal article" date="2011" name="Stand. Genomic Sci.">
        <title>Complete genome sequence of Mahella australiensis type strain (50-1 BON).</title>
        <authorList>
            <person name="Sikorski J."/>
            <person name="Teshima H."/>
            <person name="Nolan M."/>
            <person name="Lucas S."/>
            <person name="Hammon N."/>
            <person name="Deshpande S."/>
            <person name="Cheng J.F."/>
            <person name="Pitluck S."/>
            <person name="Liolios K."/>
            <person name="Pagani I."/>
            <person name="Ivanova N."/>
            <person name="Huntemann M."/>
            <person name="Mavromatis K."/>
            <person name="Ovchinikova G."/>
            <person name="Pati A."/>
            <person name="Tapia R."/>
            <person name="Han C."/>
            <person name="Goodwin L."/>
            <person name="Chen A."/>
            <person name="Palaniappan K."/>
            <person name="Land M."/>
            <person name="Hauser L."/>
            <person name="Ngatchou-Djao O.D."/>
            <person name="Rohde M."/>
            <person name="Pukall R."/>
            <person name="Spring S."/>
            <person name="Abt B."/>
            <person name="Goker M."/>
            <person name="Detter J.C."/>
            <person name="Woyke T."/>
            <person name="Bristow J."/>
            <person name="Markowitz V."/>
            <person name="Hugenholtz P."/>
            <person name="Eisen J.A."/>
            <person name="Kyrpides N.C."/>
            <person name="Klenk H.P."/>
            <person name="Lapidus A."/>
        </authorList>
    </citation>
    <scope>NUCLEOTIDE SEQUENCE [LARGE SCALE GENOMIC DNA]</scope>
    <source>
        <strain evidence="9">DSM 15567 / CIP 107919 / 50-1 BON</strain>
    </source>
</reference>
<dbReference type="Pfam" id="PF01628">
    <property type="entry name" value="HrcA"/>
    <property type="match status" value="1"/>
</dbReference>
<dbReference type="InterPro" id="IPR002571">
    <property type="entry name" value="HrcA"/>
</dbReference>
<organism evidence="8 9">
    <name type="scientific">Mahella australiensis (strain DSM 15567 / CIP 107919 / 50-1 BON)</name>
    <dbReference type="NCBI Taxonomy" id="697281"/>
    <lineage>
        <taxon>Bacteria</taxon>
        <taxon>Bacillati</taxon>
        <taxon>Bacillota</taxon>
        <taxon>Clostridia</taxon>
        <taxon>Thermoanaerobacterales</taxon>
        <taxon>Thermoanaerobacterales Family IV. Incertae Sedis</taxon>
        <taxon>Mahella</taxon>
    </lineage>
</organism>
<dbReference type="PIRSF" id="PIRSF005485">
    <property type="entry name" value="HrcA"/>
    <property type="match status" value="1"/>
</dbReference>
<dbReference type="HOGENOM" id="CLU_050019_1_0_9"/>
<keyword evidence="4 6" id="KW-0804">Transcription</keyword>
<evidence type="ECO:0000256" key="6">
    <source>
        <dbReference type="HAMAP-Rule" id="MF_00081"/>
    </source>
</evidence>
<dbReference type="KEGG" id="mas:Mahau_0713"/>
<dbReference type="EMBL" id="CP002360">
    <property type="protein sequence ID" value="AEE95914.1"/>
    <property type="molecule type" value="Genomic_DNA"/>
</dbReference>
<dbReference type="RefSeq" id="WP_013780344.1">
    <property type="nucleotide sequence ID" value="NC_015520.1"/>
</dbReference>
<dbReference type="GO" id="GO:0003677">
    <property type="term" value="F:DNA binding"/>
    <property type="evidence" value="ECO:0007669"/>
    <property type="project" value="InterPro"/>
</dbReference>
<dbReference type="HAMAP" id="MF_00081">
    <property type="entry name" value="HrcA"/>
    <property type="match status" value="1"/>
</dbReference>
<accession>F4A0N5</accession>
<comment type="similarity">
    <text evidence="6">Belongs to the HrcA family.</text>
</comment>
<keyword evidence="2 6" id="KW-0805">Transcription regulation</keyword>
<comment type="function">
    <text evidence="5 6">Negative regulator of class I heat shock genes (grpE-dnaK-dnaJ and groELS operons). Prevents heat-shock induction of these operons.</text>
</comment>
<evidence type="ECO:0000256" key="3">
    <source>
        <dbReference type="ARBA" id="ARBA00023016"/>
    </source>
</evidence>
<evidence type="ECO:0000313" key="9">
    <source>
        <dbReference type="Proteomes" id="UP000008457"/>
    </source>
</evidence>
<evidence type="ECO:0000256" key="2">
    <source>
        <dbReference type="ARBA" id="ARBA00023015"/>
    </source>
</evidence>
<dbReference type="PANTHER" id="PTHR34824:SF1">
    <property type="entry name" value="HEAT-INDUCIBLE TRANSCRIPTION REPRESSOR HRCA"/>
    <property type="match status" value="1"/>
</dbReference>
<sequence>MELNERKLMILQAIVEDYIMTGEPVGSRTIARKHGLGLSSATIRNEMSDLEEMGYLEQPHTSAGRVPSDKGYRFYVDRLMRARALSKAEIESIKSRYNQRLGAVEQIIMETARILADNTNYTSLVLAPRLNCVRIKHVELVPISANVALIVIVTTAGIVKDSFIAIPDGVDDNMLHRISAAISDRVNGHMPSELSADMLDDLENELMRDRHMFNMILDSIINSLLASQERDLYMEGTNNIFNFPEYNDLIKARAFLDILEDKKVPIELLAATMNNDVSIIIGSENAYKELQDYSVITATYRLGDQIIGTIGVLGPKRMEYSHALSTVRFLRNKLSEILTKIGQ</sequence>
<dbReference type="FunFam" id="1.10.10.10:FF:000049">
    <property type="entry name" value="Heat-inducible transcription repressor HrcA"/>
    <property type="match status" value="1"/>
</dbReference>
<dbReference type="InterPro" id="IPR036388">
    <property type="entry name" value="WH-like_DNA-bd_sf"/>
</dbReference>
<keyword evidence="3 6" id="KW-0346">Stress response</keyword>
<dbReference type="STRING" id="697281.Mahau_0713"/>
<gene>
    <name evidence="6" type="primary">hrcA</name>
    <name evidence="8" type="ordered locus">Mahau_0713</name>
</gene>
<keyword evidence="1 6" id="KW-0678">Repressor</keyword>
<dbReference type="PANTHER" id="PTHR34824">
    <property type="entry name" value="HEAT-INDUCIBLE TRANSCRIPTION REPRESSOR HRCA"/>
    <property type="match status" value="1"/>
</dbReference>
<protein>
    <recommendedName>
        <fullName evidence="6">Heat-inducible transcription repressor HrcA</fullName>
    </recommendedName>
</protein>
<dbReference type="InterPro" id="IPR023120">
    <property type="entry name" value="WHTH_transcript_rep_HrcA_IDD"/>
</dbReference>
<dbReference type="InterPro" id="IPR036390">
    <property type="entry name" value="WH_DNA-bd_sf"/>
</dbReference>
<evidence type="ECO:0000256" key="1">
    <source>
        <dbReference type="ARBA" id="ARBA00022491"/>
    </source>
</evidence>
<dbReference type="NCBIfam" id="TIGR00331">
    <property type="entry name" value="hrcA"/>
    <property type="match status" value="1"/>
</dbReference>
<dbReference type="Gene3D" id="1.10.10.10">
    <property type="entry name" value="Winged helix-like DNA-binding domain superfamily/Winged helix DNA-binding domain"/>
    <property type="match status" value="1"/>
</dbReference>
<dbReference type="SUPFAM" id="SSF46785">
    <property type="entry name" value="Winged helix' DNA-binding domain"/>
    <property type="match status" value="1"/>
</dbReference>
<dbReference type="AlphaFoldDB" id="F4A0N5"/>
<proteinExistence type="inferred from homology"/>
<evidence type="ECO:0000259" key="7">
    <source>
        <dbReference type="Pfam" id="PF01628"/>
    </source>
</evidence>
<dbReference type="Gene3D" id="3.30.390.60">
    <property type="entry name" value="Heat-inducible transcription repressor hrca homolog, domain 3"/>
    <property type="match status" value="1"/>
</dbReference>
<name>F4A0N5_MAHA5</name>
<dbReference type="InterPro" id="IPR021153">
    <property type="entry name" value="HrcA_C"/>
</dbReference>
<reference evidence="9" key="1">
    <citation type="submission" date="2010-11" db="EMBL/GenBank/DDBJ databases">
        <title>The complete genome of Mahella australiensis DSM 15567.</title>
        <authorList>
            <consortium name="US DOE Joint Genome Institute (JGI-PGF)"/>
            <person name="Lucas S."/>
            <person name="Copeland A."/>
            <person name="Lapidus A."/>
            <person name="Bruce D."/>
            <person name="Goodwin L."/>
            <person name="Pitluck S."/>
            <person name="Kyrpides N."/>
            <person name="Mavromatis K."/>
            <person name="Pagani I."/>
            <person name="Ivanova N."/>
            <person name="Teshima H."/>
            <person name="Brettin T."/>
            <person name="Detter J.C."/>
            <person name="Han C."/>
            <person name="Tapia R."/>
            <person name="Land M."/>
            <person name="Hauser L."/>
            <person name="Markowitz V."/>
            <person name="Cheng J.-F."/>
            <person name="Hugenholtz P."/>
            <person name="Woyke T."/>
            <person name="Wu D."/>
            <person name="Spring S."/>
            <person name="Pukall R."/>
            <person name="Steenblock K."/>
            <person name="Schneider S."/>
            <person name="Klenk H.-P."/>
            <person name="Eisen J.A."/>
        </authorList>
    </citation>
    <scope>NUCLEOTIDE SEQUENCE [LARGE SCALE GENOMIC DNA]</scope>
    <source>
        <strain evidence="9">DSM 15567 / CIP 107919 / 50-1 BON</strain>
    </source>
</reference>
<feature type="domain" description="Heat-inducible transcription repressor HrcA C-terminal" evidence="7">
    <location>
        <begin position="105"/>
        <end position="322"/>
    </location>
</feature>
<evidence type="ECO:0000256" key="5">
    <source>
        <dbReference type="ARBA" id="ARBA00055319"/>
    </source>
</evidence>
<evidence type="ECO:0000256" key="4">
    <source>
        <dbReference type="ARBA" id="ARBA00023163"/>
    </source>
</evidence>
<dbReference type="OrthoDB" id="9783139at2"/>
<evidence type="ECO:0000313" key="8">
    <source>
        <dbReference type="EMBL" id="AEE95914.1"/>
    </source>
</evidence>
<keyword evidence="9" id="KW-1185">Reference proteome</keyword>
<dbReference type="Proteomes" id="UP000008457">
    <property type="component" value="Chromosome"/>
</dbReference>